<evidence type="ECO:0000256" key="1">
    <source>
        <dbReference type="SAM" id="MobiDB-lite"/>
    </source>
</evidence>
<keyword evidence="3" id="KW-0418">Kinase</keyword>
<evidence type="ECO:0000313" key="4">
    <source>
        <dbReference type="Proteomes" id="UP001266305"/>
    </source>
</evidence>
<evidence type="ECO:0000313" key="3">
    <source>
        <dbReference type="EMBL" id="KAK2088756.1"/>
    </source>
</evidence>
<dbReference type="Proteomes" id="UP001266305">
    <property type="component" value="Unassembled WGS sequence"/>
</dbReference>
<protein>
    <submittedName>
        <fullName evidence="3">Serine/threonine-protein kinase D2</fullName>
    </submittedName>
</protein>
<sequence length="84" mass="8513">MAAAPSYPAGLPGSPGPGSPPPPGSLELQSPPPLLPQIPVPGSGVSFHIQIGLTREFVLLPAASELAHVKQLACSIVDQKVQVC</sequence>
<feature type="compositionally biased region" description="Pro residues" evidence="1">
    <location>
        <begin position="14"/>
        <end position="34"/>
    </location>
</feature>
<keyword evidence="3" id="KW-0808">Transferase</keyword>
<keyword evidence="4" id="KW-1185">Reference proteome</keyword>
<dbReference type="InterPro" id="IPR057764">
    <property type="entry name" value="Ubiquitin_PRKD1-3_N"/>
</dbReference>
<organism evidence="3 4">
    <name type="scientific">Saguinus oedipus</name>
    <name type="common">Cotton-top tamarin</name>
    <name type="synonym">Oedipomidas oedipus</name>
    <dbReference type="NCBI Taxonomy" id="9490"/>
    <lineage>
        <taxon>Eukaryota</taxon>
        <taxon>Metazoa</taxon>
        <taxon>Chordata</taxon>
        <taxon>Craniata</taxon>
        <taxon>Vertebrata</taxon>
        <taxon>Euteleostomi</taxon>
        <taxon>Mammalia</taxon>
        <taxon>Eutheria</taxon>
        <taxon>Euarchontoglires</taxon>
        <taxon>Primates</taxon>
        <taxon>Haplorrhini</taxon>
        <taxon>Platyrrhini</taxon>
        <taxon>Cebidae</taxon>
        <taxon>Callitrichinae</taxon>
        <taxon>Saguinus</taxon>
    </lineage>
</organism>
<feature type="domain" description="Serine/threonine-protein kinase D1-3-like ubiquitin-like" evidence="2">
    <location>
        <begin position="45"/>
        <end position="83"/>
    </location>
</feature>
<comment type="caution">
    <text evidence="3">The sequence shown here is derived from an EMBL/GenBank/DDBJ whole genome shotgun (WGS) entry which is preliminary data.</text>
</comment>
<feature type="compositionally biased region" description="Low complexity" evidence="1">
    <location>
        <begin position="1"/>
        <end position="12"/>
    </location>
</feature>
<accession>A0ABQ9TVC8</accession>
<feature type="region of interest" description="Disordered" evidence="1">
    <location>
        <begin position="1"/>
        <end position="34"/>
    </location>
</feature>
<dbReference type="GO" id="GO:0016301">
    <property type="term" value="F:kinase activity"/>
    <property type="evidence" value="ECO:0007669"/>
    <property type="project" value="UniProtKB-KW"/>
</dbReference>
<name>A0ABQ9TVC8_SAGOE</name>
<proteinExistence type="predicted"/>
<gene>
    <name evidence="3" type="primary">PRKD2_3</name>
    <name evidence="3" type="ORF">P7K49_034663</name>
</gene>
<evidence type="ECO:0000259" key="2">
    <source>
        <dbReference type="Pfam" id="PF25525"/>
    </source>
</evidence>
<dbReference type="Pfam" id="PF25525">
    <property type="entry name" value="Ubiquitin_PRKD1_N"/>
    <property type="match status" value="1"/>
</dbReference>
<reference evidence="3 4" key="1">
    <citation type="submission" date="2023-05" db="EMBL/GenBank/DDBJ databases">
        <title>B98-5 Cell Line De Novo Hybrid Assembly: An Optical Mapping Approach.</title>
        <authorList>
            <person name="Kananen K."/>
            <person name="Auerbach J.A."/>
            <person name="Kautto E."/>
            <person name="Blachly J.S."/>
        </authorList>
    </citation>
    <scope>NUCLEOTIDE SEQUENCE [LARGE SCALE GENOMIC DNA]</scope>
    <source>
        <strain evidence="3">B95-8</strain>
        <tissue evidence="3">Cell line</tissue>
    </source>
</reference>
<dbReference type="EMBL" id="JASSZA010000019">
    <property type="protein sequence ID" value="KAK2088756.1"/>
    <property type="molecule type" value="Genomic_DNA"/>
</dbReference>